<feature type="non-terminal residue" evidence="2">
    <location>
        <position position="276"/>
    </location>
</feature>
<protein>
    <submittedName>
        <fullName evidence="2">Jasmonate O-methyltransferase</fullName>
    </submittedName>
</protein>
<organism evidence="2 3">
    <name type="scientific">Olea europaea subsp. europaea</name>
    <dbReference type="NCBI Taxonomy" id="158383"/>
    <lineage>
        <taxon>Eukaryota</taxon>
        <taxon>Viridiplantae</taxon>
        <taxon>Streptophyta</taxon>
        <taxon>Embryophyta</taxon>
        <taxon>Tracheophyta</taxon>
        <taxon>Spermatophyta</taxon>
        <taxon>Magnoliopsida</taxon>
        <taxon>eudicotyledons</taxon>
        <taxon>Gunneridae</taxon>
        <taxon>Pentapetalae</taxon>
        <taxon>asterids</taxon>
        <taxon>lamiids</taxon>
        <taxon>Lamiales</taxon>
        <taxon>Oleaceae</taxon>
        <taxon>Oleeae</taxon>
        <taxon>Olea</taxon>
    </lineage>
</organism>
<evidence type="ECO:0000313" key="2">
    <source>
        <dbReference type="EMBL" id="CAA2975348.1"/>
    </source>
</evidence>
<dbReference type="Proteomes" id="UP000594638">
    <property type="component" value="Unassembled WGS sequence"/>
</dbReference>
<dbReference type="PANTHER" id="PTHR31009">
    <property type="entry name" value="S-ADENOSYL-L-METHIONINE:CARBOXYL METHYLTRANSFERASE FAMILY PROTEIN"/>
    <property type="match status" value="1"/>
</dbReference>
<dbReference type="Pfam" id="PF03492">
    <property type="entry name" value="Methyltransf_7"/>
    <property type="match status" value="1"/>
</dbReference>
<dbReference type="GO" id="GO:0008168">
    <property type="term" value="F:methyltransferase activity"/>
    <property type="evidence" value="ECO:0007669"/>
    <property type="project" value="InterPro"/>
</dbReference>
<dbReference type="InterPro" id="IPR005299">
    <property type="entry name" value="MeTrfase_7"/>
</dbReference>
<proteinExistence type="inferred from homology"/>
<dbReference type="OrthoDB" id="1523883at2759"/>
<comment type="caution">
    <text evidence="2">The sequence shown here is derived from an EMBL/GenBank/DDBJ whole genome shotgun (WGS) entry which is preliminary data.</text>
</comment>
<dbReference type="SUPFAM" id="SSF53335">
    <property type="entry name" value="S-adenosyl-L-methionine-dependent methyltransferases"/>
    <property type="match status" value="1"/>
</dbReference>
<gene>
    <name evidence="2" type="ORF">OLEA9_A102017</name>
</gene>
<dbReference type="EMBL" id="CACTIH010002253">
    <property type="protein sequence ID" value="CAA2975348.1"/>
    <property type="molecule type" value="Genomic_DNA"/>
</dbReference>
<dbReference type="AlphaFoldDB" id="A0A8S0R929"/>
<sequence length="276" mass="31070">IIFIDCATMLNYSSELNKQNTQVPRVLDSNILKPLNKGNIYISKTSPRSVLDAYLSQFKRDFSLFLKSRTEEMVVDGHMVLSFMGRLSADPSSEESCMRWERLSQVLVEEKTDSFNAPYYAPSAQEVRSVVEEVSFTINCLEAFELDWDGGGQQAAKTIRAVIESVLEVHFGREIMDELFKRYAQEVGDYFSRTSAKYIDLWRVECGSGGGYLWWWSVEAMVSAGSLWWCCSVEAAVVFSLRRRGVVVAVVGGGCYDSHLVASGYKRCAANCQNVD</sequence>
<comment type="similarity">
    <text evidence="1">Belongs to the methyltransferase superfamily. Type-7 methyltransferase family.</text>
</comment>
<name>A0A8S0R929_OLEEU</name>
<dbReference type="InterPro" id="IPR029063">
    <property type="entry name" value="SAM-dependent_MTases_sf"/>
</dbReference>
<accession>A0A8S0R929</accession>
<dbReference type="Gene3D" id="3.40.50.150">
    <property type="entry name" value="Vaccinia Virus protein VP39"/>
    <property type="match status" value="1"/>
</dbReference>
<keyword evidence="3" id="KW-1185">Reference proteome</keyword>
<evidence type="ECO:0000256" key="1">
    <source>
        <dbReference type="ARBA" id="ARBA00007967"/>
    </source>
</evidence>
<dbReference type="Gramene" id="OE9A102017T1">
    <property type="protein sequence ID" value="OE9A102017C1"/>
    <property type="gene ID" value="OE9A102017"/>
</dbReference>
<evidence type="ECO:0000313" key="3">
    <source>
        <dbReference type="Proteomes" id="UP000594638"/>
    </source>
</evidence>
<reference evidence="2 3" key="1">
    <citation type="submission" date="2019-12" db="EMBL/GenBank/DDBJ databases">
        <authorList>
            <person name="Alioto T."/>
            <person name="Alioto T."/>
            <person name="Gomez Garrido J."/>
        </authorList>
    </citation>
    <scope>NUCLEOTIDE SEQUENCE [LARGE SCALE GENOMIC DNA]</scope>
</reference>